<keyword evidence="2" id="KW-1185">Reference proteome</keyword>
<gene>
    <name evidence="1" type="ORF">KW502_05605</name>
</gene>
<dbReference type="RefSeq" id="WP_219039549.1">
    <property type="nucleotide sequence ID" value="NZ_JAHWDF010000004.1"/>
</dbReference>
<comment type="caution">
    <text evidence="1">The sequence shown here is derived from an EMBL/GenBank/DDBJ whole genome shotgun (WGS) entry which is preliminary data.</text>
</comment>
<dbReference type="Proteomes" id="UP000719267">
    <property type="component" value="Unassembled WGS sequence"/>
</dbReference>
<proteinExistence type="predicted"/>
<dbReference type="EMBL" id="JAHWDF010000004">
    <property type="protein sequence ID" value="MBW2961269.1"/>
    <property type="molecule type" value="Genomic_DNA"/>
</dbReference>
<evidence type="ECO:0000313" key="1">
    <source>
        <dbReference type="EMBL" id="MBW2961269.1"/>
    </source>
</evidence>
<reference evidence="1 2" key="1">
    <citation type="submission" date="2021-07" db="EMBL/GenBank/DDBJ databases">
        <title>Mesonia aestuariivivens sp. nov., isolated from a tidal flat.</title>
        <authorList>
            <person name="Kim Y.-O."/>
            <person name="Yoon J.-H."/>
        </authorList>
    </citation>
    <scope>NUCLEOTIDE SEQUENCE [LARGE SCALE GENOMIC DNA]</scope>
    <source>
        <strain evidence="1 2">JHPTF-M18</strain>
    </source>
</reference>
<sequence>MDLIEAFADINNSDRLLQDLRDAIVQKTLFQQAEEFFTFVPGIKGGQQVVALRDYEYVTKQQAGCEPEFTAFEINGIAQKWNPRSMDVRIKMCYQDFEGAFVQWGLANGYDRRNLQEADFFDFIKDMTSGAMARDLVRVAVHGNKDIVVDDILGENAIGEAGDYNQIDAGLIKTLQLFKANPLLASQFDDIAKNAEATKSAQLAITGEEALAIYDDLIEGLEFEGGDQLLTSHTLYKKYKDLFRGKLLESGVSAIQQSFEPQFDSRPLKDMQWAYDKVIRRDFDQSGDAEAGNLYQPHFSMIADKSNLQIGVDDTAALTDLRLEYVGGKDENFYIKASYLMDFKIPNPYALRAAF</sequence>
<organism evidence="1 2">
    <name type="scientific">Mesonia aestuariivivens</name>
    <dbReference type="NCBI Taxonomy" id="2796128"/>
    <lineage>
        <taxon>Bacteria</taxon>
        <taxon>Pseudomonadati</taxon>
        <taxon>Bacteroidota</taxon>
        <taxon>Flavobacteriia</taxon>
        <taxon>Flavobacteriales</taxon>
        <taxon>Flavobacteriaceae</taxon>
        <taxon>Mesonia</taxon>
    </lineage>
</organism>
<name>A0ABS6W0A6_9FLAO</name>
<evidence type="ECO:0000313" key="2">
    <source>
        <dbReference type="Proteomes" id="UP000719267"/>
    </source>
</evidence>
<protein>
    <submittedName>
        <fullName evidence="1">Uncharacterized protein</fullName>
    </submittedName>
</protein>
<accession>A0ABS6W0A6</accession>